<evidence type="ECO:0000313" key="1">
    <source>
        <dbReference type="EMBL" id="TKY91983.1"/>
    </source>
</evidence>
<name>A0AC61SB37_9EURY</name>
<sequence>MSDNEVEDFVIEFEKKTQNIKNEIDRSKKYRAGVVALAQKAVTSNDISYLKEAIRFTDHIIDVNNRSRAFVDIIKATAKIAQETADIELVKWSLELSDNTLEGLDRSHALEITGSAFINVGMLMDDPAVIEDSKKLADTIEYNTYRSMAWRDIARTLHSMDESSGSLTAANKALDIIDSSNGIRHIIYNASAYVDLSKLFIELGHVDTAKECLIKACECA</sequence>
<accession>A0AC61SB37</accession>
<organism evidence="1 2">
    <name type="scientific">Candidatus Methanomarinus sp</name>
    <dbReference type="NCBI Taxonomy" id="3386244"/>
    <lineage>
        <taxon>Archaea</taxon>
        <taxon>Methanobacteriati</taxon>
        <taxon>Methanobacteriota</taxon>
        <taxon>Stenosarchaea group</taxon>
        <taxon>Methanomicrobia</taxon>
        <taxon>Methanosarcinales</taxon>
        <taxon>ANME-2 cluster</taxon>
        <taxon>Candidatus Methanocomedenaceae</taxon>
        <taxon>Candidatus Methanomarinus</taxon>
    </lineage>
</organism>
<dbReference type="EMBL" id="QYBA01000096">
    <property type="protein sequence ID" value="TKY91983.1"/>
    <property type="molecule type" value="Genomic_DNA"/>
</dbReference>
<reference evidence="1" key="1">
    <citation type="submission" date="2018-09" db="EMBL/GenBank/DDBJ databases">
        <title>A genomic encyclopedia of anaerobic methanotrophic archaea.</title>
        <authorList>
            <person name="Skennerton C.T."/>
            <person name="Chadwick G.L."/>
            <person name="Laso-Perez R."/>
            <person name="Leu A.O."/>
            <person name="Speth D.R."/>
            <person name="Yu H."/>
            <person name="Morgan-Lang C."/>
            <person name="Hatzenpichler R."/>
            <person name="Goudeau D."/>
            <person name="Malmstrom R."/>
            <person name="Woyke T."/>
            <person name="Hallam S."/>
            <person name="Tyson G.W."/>
            <person name="Wegener G."/>
            <person name="Boetius A."/>
            <person name="Orphan V.J."/>
        </authorList>
    </citation>
    <scope>NUCLEOTIDE SEQUENCE</scope>
    <source>
        <strain evidence="1">CONS3730D10UFb2</strain>
    </source>
</reference>
<dbReference type="Proteomes" id="UP000315423">
    <property type="component" value="Unassembled WGS sequence"/>
</dbReference>
<feature type="non-terminal residue" evidence="1">
    <location>
        <position position="220"/>
    </location>
</feature>
<proteinExistence type="predicted"/>
<comment type="caution">
    <text evidence="1">The sequence shown here is derived from an EMBL/GenBank/DDBJ whole genome shotgun (WGS) entry which is preliminary data.</text>
</comment>
<gene>
    <name evidence="1" type="ORF">C5S46_03000</name>
</gene>
<evidence type="ECO:0000313" key="2">
    <source>
        <dbReference type="Proteomes" id="UP000315423"/>
    </source>
</evidence>
<protein>
    <submittedName>
        <fullName evidence="1">Uncharacterized protein</fullName>
    </submittedName>
</protein>